<dbReference type="Proteomes" id="UP000015102">
    <property type="component" value="Unassembled WGS sequence"/>
</dbReference>
<dbReference type="AlphaFoldDB" id="T1H3Z2"/>
<proteinExistence type="predicted"/>
<evidence type="ECO:0000313" key="1">
    <source>
        <dbReference type="EnsemblMetazoa" id="MESCA010989-PA"/>
    </source>
</evidence>
<reference evidence="2" key="1">
    <citation type="submission" date="2013-02" db="EMBL/GenBank/DDBJ databases">
        <authorList>
            <person name="Hughes D."/>
        </authorList>
    </citation>
    <scope>NUCLEOTIDE SEQUENCE</scope>
    <source>
        <strain>Durham</strain>
        <strain evidence="2">NC isolate 2 -- Noor lab</strain>
    </source>
</reference>
<dbReference type="HOGENOM" id="CLU_2111643_0_0_1"/>
<organism evidence="1 2">
    <name type="scientific">Megaselia scalaris</name>
    <name type="common">Humpbacked fly</name>
    <name type="synonym">Phora scalaris</name>
    <dbReference type="NCBI Taxonomy" id="36166"/>
    <lineage>
        <taxon>Eukaryota</taxon>
        <taxon>Metazoa</taxon>
        <taxon>Ecdysozoa</taxon>
        <taxon>Arthropoda</taxon>
        <taxon>Hexapoda</taxon>
        <taxon>Insecta</taxon>
        <taxon>Pterygota</taxon>
        <taxon>Neoptera</taxon>
        <taxon>Endopterygota</taxon>
        <taxon>Diptera</taxon>
        <taxon>Brachycera</taxon>
        <taxon>Muscomorpha</taxon>
        <taxon>Platypezoidea</taxon>
        <taxon>Phoridae</taxon>
        <taxon>Megaseliini</taxon>
        <taxon>Megaselia</taxon>
    </lineage>
</organism>
<dbReference type="EMBL" id="CAQQ02142508">
    <property type="status" value="NOT_ANNOTATED_CDS"/>
    <property type="molecule type" value="Genomic_DNA"/>
</dbReference>
<sequence>MLDYQNSQRWNCPLSLGLLSVTNKIEQKKSSKLLKDERRRKLENTVSVLSVILNSFQIPPRSTGFHVQSYTRITFQIASGALCFVRILSLTFRFSEGLVKEDIPRVNYLFAFLNE</sequence>
<reference evidence="1" key="2">
    <citation type="submission" date="2015-06" db="UniProtKB">
        <authorList>
            <consortium name="EnsemblMetazoa"/>
        </authorList>
    </citation>
    <scope>IDENTIFICATION</scope>
</reference>
<dbReference type="EMBL" id="CAQQ02142509">
    <property type="status" value="NOT_ANNOTATED_CDS"/>
    <property type="molecule type" value="Genomic_DNA"/>
</dbReference>
<evidence type="ECO:0000313" key="2">
    <source>
        <dbReference type="Proteomes" id="UP000015102"/>
    </source>
</evidence>
<keyword evidence="2" id="KW-1185">Reference proteome</keyword>
<accession>T1H3Z2</accession>
<name>T1H3Z2_MEGSC</name>
<dbReference type="EnsemblMetazoa" id="MESCA010989-RA">
    <property type="protein sequence ID" value="MESCA010989-PA"/>
    <property type="gene ID" value="MESCA010989"/>
</dbReference>
<protein>
    <submittedName>
        <fullName evidence="1">Uncharacterized protein</fullName>
    </submittedName>
</protein>